<name>A0A0V1PPZ5_9ASCO</name>
<organism evidence="2 3">
    <name type="scientific">Debaryomyces fabryi</name>
    <dbReference type="NCBI Taxonomy" id="58627"/>
    <lineage>
        <taxon>Eukaryota</taxon>
        <taxon>Fungi</taxon>
        <taxon>Dikarya</taxon>
        <taxon>Ascomycota</taxon>
        <taxon>Saccharomycotina</taxon>
        <taxon>Pichiomycetes</taxon>
        <taxon>Debaryomycetaceae</taxon>
        <taxon>Debaryomyces</taxon>
    </lineage>
</organism>
<dbReference type="Proteomes" id="UP000054251">
    <property type="component" value="Unassembled WGS sequence"/>
</dbReference>
<dbReference type="AlphaFoldDB" id="A0A0V1PPZ5"/>
<evidence type="ECO:0000256" key="1">
    <source>
        <dbReference type="SAM" id="MobiDB-lite"/>
    </source>
</evidence>
<comment type="caution">
    <text evidence="2">The sequence shown here is derived from an EMBL/GenBank/DDBJ whole genome shotgun (WGS) entry which is preliminary data.</text>
</comment>
<feature type="compositionally biased region" description="Polar residues" evidence="1">
    <location>
        <begin position="1"/>
        <end position="11"/>
    </location>
</feature>
<reference evidence="2 3" key="1">
    <citation type="submission" date="2015-11" db="EMBL/GenBank/DDBJ databases">
        <title>The genome of Debaryomyces fabryi.</title>
        <authorList>
            <person name="Tafer H."/>
            <person name="Lopandic K."/>
        </authorList>
    </citation>
    <scope>NUCLEOTIDE SEQUENCE [LARGE SCALE GENOMIC DNA]</scope>
    <source>
        <strain evidence="2 3">CBS 789</strain>
    </source>
</reference>
<protein>
    <submittedName>
        <fullName evidence="2">Uncharacterized protein</fullName>
    </submittedName>
</protein>
<dbReference type="RefSeq" id="XP_015464413.1">
    <property type="nucleotide sequence ID" value="XM_015614760.1"/>
</dbReference>
<feature type="compositionally biased region" description="Low complexity" evidence="1">
    <location>
        <begin position="12"/>
        <end position="27"/>
    </location>
</feature>
<gene>
    <name evidence="2" type="ORF">AC631_05931</name>
</gene>
<feature type="region of interest" description="Disordered" evidence="1">
    <location>
        <begin position="1"/>
        <end position="69"/>
    </location>
</feature>
<keyword evidence="3" id="KW-1185">Reference proteome</keyword>
<proteinExistence type="predicted"/>
<evidence type="ECO:0000313" key="2">
    <source>
        <dbReference type="EMBL" id="KRZ98310.1"/>
    </source>
</evidence>
<evidence type="ECO:0000313" key="3">
    <source>
        <dbReference type="Proteomes" id="UP000054251"/>
    </source>
</evidence>
<dbReference type="GeneID" id="26842940"/>
<accession>A0A0V1PPZ5</accession>
<sequence>MSSTYESNCKENNISNRSSSSFNTHTNITSAAKNAHNEEPTPVLGSSEKVESEGIPEGGDELTRYESNP</sequence>
<dbReference type="EMBL" id="LMYN01000350">
    <property type="protein sequence ID" value="KRZ98310.1"/>
    <property type="molecule type" value="Genomic_DNA"/>
</dbReference>